<accession>A0A5B1CF21</accession>
<gene>
    <name evidence="1" type="ORF">LF1_13360</name>
</gene>
<organism evidence="1 2">
    <name type="scientific">Rubripirellula obstinata</name>
    <dbReference type="NCBI Taxonomy" id="406547"/>
    <lineage>
        <taxon>Bacteria</taxon>
        <taxon>Pseudomonadati</taxon>
        <taxon>Planctomycetota</taxon>
        <taxon>Planctomycetia</taxon>
        <taxon>Pirellulales</taxon>
        <taxon>Pirellulaceae</taxon>
        <taxon>Rubripirellula</taxon>
    </lineage>
</organism>
<dbReference type="Proteomes" id="UP000322699">
    <property type="component" value="Unassembled WGS sequence"/>
</dbReference>
<name>A0A5B1CF21_9BACT</name>
<sequence length="185" mass="20517">MRGDRDSQITPTQLPELRSDCSGLLPAIKNRVKRIENRLTLKPETRVRPRAKHLLDCRNSLGLATAYNPFTKTVYQVGRSEPQRVTASAKVDALVLPSSIHWLAARPMLAEAITVHCLILDQIRVVIDANRKQTPMELVKTLREGTDSGFGVGKTLRVGIAVGKRFARGQTRVSGLGKHFAWGSR</sequence>
<protein>
    <submittedName>
        <fullName evidence="1">Uncharacterized protein</fullName>
    </submittedName>
</protein>
<dbReference type="EMBL" id="VRLW01000001">
    <property type="protein sequence ID" value="KAA1258812.1"/>
    <property type="molecule type" value="Genomic_DNA"/>
</dbReference>
<proteinExistence type="predicted"/>
<reference evidence="1 2" key="1">
    <citation type="submission" date="2019-08" db="EMBL/GenBank/DDBJ databases">
        <title>Deep-cultivation of Planctomycetes and their phenomic and genomic characterization uncovers novel biology.</title>
        <authorList>
            <person name="Wiegand S."/>
            <person name="Jogler M."/>
            <person name="Boedeker C."/>
            <person name="Pinto D."/>
            <person name="Vollmers J."/>
            <person name="Rivas-Marin E."/>
            <person name="Kohn T."/>
            <person name="Peeters S.H."/>
            <person name="Heuer A."/>
            <person name="Rast P."/>
            <person name="Oberbeckmann S."/>
            <person name="Bunk B."/>
            <person name="Jeske O."/>
            <person name="Meyerdierks A."/>
            <person name="Storesund J.E."/>
            <person name="Kallscheuer N."/>
            <person name="Luecker S."/>
            <person name="Lage O.M."/>
            <person name="Pohl T."/>
            <person name="Merkel B.J."/>
            <person name="Hornburger P."/>
            <person name="Mueller R.-W."/>
            <person name="Bruemmer F."/>
            <person name="Labrenz M."/>
            <person name="Spormann A.M."/>
            <person name="Op Den Camp H."/>
            <person name="Overmann J."/>
            <person name="Amann R."/>
            <person name="Jetten M.S.M."/>
            <person name="Mascher T."/>
            <person name="Medema M.H."/>
            <person name="Devos D.P."/>
            <person name="Kaster A.-K."/>
            <person name="Ovreas L."/>
            <person name="Rohde M."/>
            <person name="Galperin M.Y."/>
            <person name="Jogler C."/>
        </authorList>
    </citation>
    <scope>NUCLEOTIDE SEQUENCE [LARGE SCALE GENOMIC DNA]</scope>
    <source>
        <strain evidence="1 2">LF1</strain>
    </source>
</reference>
<dbReference type="AlphaFoldDB" id="A0A5B1CF21"/>
<keyword evidence="2" id="KW-1185">Reference proteome</keyword>
<comment type="caution">
    <text evidence="1">The sequence shown here is derived from an EMBL/GenBank/DDBJ whole genome shotgun (WGS) entry which is preliminary data.</text>
</comment>
<evidence type="ECO:0000313" key="2">
    <source>
        <dbReference type="Proteomes" id="UP000322699"/>
    </source>
</evidence>
<evidence type="ECO:0000313" key="1">
    <source>
        <dbReference type="EMBL" id="KAA1258812.1"/>
    </source>
</evidence>